<dbReference type="GO" id="GO:0042575">
    <property type="term" value="C:DNA polymerase complex"/>
    <property type="evidence" value="ECO:0007669"/>
    <property type="project" value="UniProtKB-ARBA"/>
</dbReference>
<dbReference type="InterPro" id="IPR012337">
    <property type="entry name" value="RNaseH-like_sf"/>
</dbReference>
<dbReference type="Gene3D" id="3.30.420.10">
    <property type="entry name" value="Ribonuclease H-like superfamily/Ribonuclease H"/>
    <property type="match status" value="1"/>
</dbReference>
<protein>
    <recommendedName>
        <fullName evidence="1">Integrase catalytic domain-containing protein</fullName>
    </recommendedName>
</protein>
<dbReference type="PROSITE" id="PS50994">
    <property type="entry name" value="INTEGRASE"/>
    <property type="match status" value="1"/>
</dbReference>
<dbReference type="SUPFAM" id="SSF56672">
    <property type="entry name" value="DNA/RNA polymerases"/>
    <property type="match status" value="1"/>
</dbReference>
<dbReference type="InterPro" id="IPR040676">
    <property type="entry name" value="DUF5641"/>
</dbReference>
<evidence type="ECO:0000313" key="3">
    <source>
        <dbReference type="Proteomes" id="UP000279307"/>
    </source>
</evidence>
<dbReference type="Pfam" id="PF17921">
    <property type="entry name" value="Integrase_H2C2"/>
    <property type="match status" value="1"/>
</dbReference>
<dbReference type="PANTHER" id="PTHR47331:SF1">
    <property type="entry name" value="GAG-LIKE PROTEIN"/>
    <property type="match status" value="1"/>
</dbReference>
<dbReference type="InterPro" id="IPR008042">
    <property type="entry name" value="Retrotrans_Pao"/>
</dbReference>
<dbReference type="InterPro" id="IPR036397">
    <property type="entry name" value="RNaseH_sf"/>
</dbReference>
<dbReference type="Pfam" id="PF05380">
    <property type="entry name" value="Peptidase_A17"/>
    <property type="match status" value="1"/>
</dbReference>
<dbReference type="OrthoDB" id="7548183at2759"/>
<reference evidence="2 3" key="1">
    <citation type="journal article" date="2018" name="Genome Res.">
        <title>The genomic architecture and molecular evolution of ant odorant receptors.</title>
        <authorList>
            <person name="McKenzie S.K."/>
            <person name="Kronauer D.J.C."/>
        </authorList>
    </citation>
    <scope>NUCLEOTIDE SEQUENCE [LARGE SCALE GENOMIC DNA]</scope>
    <source>
        <strain evidence="2">Clonal line C1</strain>
    </source>
</reference>
<dbReference type="PANTHER" id="PTHR47331">
    <property type="entry name" value="PHD-TYPE DOMAIN-CONTAINING PROTEIN"/>
    <property type="match status" value="1"/>
</dbReference>
<dbReference type="GO" id="GO:0003676">
    <property type="term" value="F:nucleic acid binding"/>
    <property type="evidence" value="ECO:0007669"/>
    <property type="project" value="InterPro"/>
</dbReference>
<dbReference type="InterPro" id="IPR041588">
    <property type="entry name" value="Integrase_H2C2"/>
</dbReference>
<dbReference type="AlphaFoldDB" id="A0A3L8DZ23"/>
<dbReference type="GO" id="GO:0015074">
    <property type="term" value="P:DNA integration"/>
    <property type="evidence" value="ECO:0007669"/>
    <property type="project" value="InterPro"/>
</dbReference>
<dbReference type="EMBL" id="QOIP01000002">
    <property type="protein sequence ID" value="RLU25473.1"/>
    <property type="molecule type" value="Genomic_DNA"/>
</dbReference>
<dbReference type="Proteomes" id="UP000279307">
    <property type="component" value="Chromosome 2"/>
</dbReference>
<accession>A0A3L8DZ23</accession>
<dbReference type="SUPFAM" id="SSF53098">
    <property type="entry name" value="Ribonuclease H-like"/>
    <property type="match status" value="1"/>
</dbReference>
<proteinExistence type="predicted"/>
<dbReference type="GO" id="GO:0071897">
    <property type="term" value="P:DNA biosynthetic process"/>
    <property type="evidence" value="ECO:0007669"/>
    <property type="project" value="UniProtKB-ARBA"/>
</dbReference>
<gene>
    <name evidence="2" type="ORF">DMN91_001629</name>
</gene>
<dbReference type="InterPro" id="IPR001584">
    <property type="entry name" value="Integrase_cat-core"/>
</dbReference>
<organism evidence="2 3">
    <name type="scientific">Ooceraea biroi</name>
    <name type="common">Clonal raider ant</name>
    <name type="synonym">Cerapachys biroi</name>
    <dbReference type="NCBI Taxonomy" id="2015173"/>
    <lineage>
        <taxon>Eukaryota</taxon>
        <taxon>Metazoa</taxon>
        <taxon>Ecdysozoa</taxon>
        <taxon>Arthropoda</taxon>
        <taxon>Hexapoda</taxon>
        <taxon>Insecta</taxon>
        <taxon>Pterygota</taxon>
        <taxon>Neoptera</taxon>
        <taxon>Endopterygota</taxon>
        <taxon>Hymenoptera</taxon>
        <taxon>Apocrita</taxon>
        <taxon>Aculeata</taxon>
        <taxon>Formicoidea</taxon>
        <taxon>Formicidae</taxon>
        <taxon>Dorylinae</taxon>
        <taxon>Ooceraea</taxon>
    </lineage>
</organism>
<evidence type="ECO:0000259" key="1">
    <source>
        <dbReference type="PROSITE" id="PS50994"/>
    </source>
</evidence>
<dbReference type="InterPro" id="IPR043502">
    <property type="entry name" value="DNA/RNA_pol_sf"/>
</dbReference>
<sequence length="841" mass="94131">MYRQILVDARDLIYQHILWQLDPEGSLIDFELLTLTYGMACAPFLALRVIKQLASDEGSRFPRAALILLEKIYVDDVVFGDDDPEILRQIRDQLIELLRRGGFELRKWASNAQVALSFPAEPPSTKRSILSNIAKIYDPLGWVTPVTITAKILMQQLWREKIEWDAGVPEPLLTRWRQIYSKLSALHDVKLVRWNSLGPDVVQSELHGFADASNVAYAAVVYLRTVDRSGAVTVTLLAAKSRVAPLKTLTVPRLELSAAVLLSKLLRFVLVLAWLCTHPSRWKTFVANRAAEIQSHLPGVKWRHVPTAENPADCASRGLLGDELIPHPLWWRGPPWLHRGVDTWSETDASFAETEPLEAKPTCLHANEAIDSSEIASRFSSWPKLIRVTAYIFRFIARCRRAAVNPPDCSSLALSGSECLAARTFWLRRVQAEIFSTEISSLKANRGLSPKSPILALSPFLDRDGLLRVGGRLSRAPIPFNMQHPLLLASHPIARLIVDQAHKRSLHAGVQLTMSTLRREFWIIHARSFVRSILAKCVICARERAAVPSQLMGDLPAVRVSAPARCFLHVGLDYAGPVLTRASPGRGIATRKSYIVLFICLATRAIHLDSVSDYSTSAFLAAFSRFCSRRGLPASIYSDNGTTFVGADRELSLAFRAALSDPEFRNYIATDRILWHFIPPAAPHFGGLWEAGVKSRPIAPLSDSLDEYDGLTPGHFIIGSAITAVPEPSLLTINENRLSRWQRVRQMHERFWKLWSSDYVNTLQRRQKWRNPQQSLKIGQLVLLRNASLPPGKWELGRITQCHPGADECVRVVTVKTAASEFKRPIVKLCVLPVDCEATSP</sequence>
<comment type="caution">
    <text evidence="2">The sequence shown here is derived from an EMBL/GenBank/DDBJ whole genome shotgun (WGS) entry which is preliminary data.</text>
</comment>
<dbReference type="Pfam" id="PF18701">
    <property type="entry name" value="DUF5641"/>
    <property type="match status" value="1"/>
</dbReference>
<evidence type="ECO:0000313" key="2">
    <source>
        <dbReference type="EMBL" id="RLU25473.1"/>
    </source>
</evidence>
<name>A0A3L8DZ23_OOCBI</name>
<feature type="domain" description="Integrase catalytic" evidence="1">
    <location>
        <begin position="559"/>
        <end position="690"/>
    </location>
</feature>